<dbReference type="SUPFAM" id="SSF55811">
    <property type="entry name" value="Nudix"/>
    <property type="match status" value="1"/>
</dbReference>
<comment type="similarity">
    <text evidence="2">Belongs to the Nudix hydrolase family.</text>
</comment>
<dbReference type="InterPro" id="IPR015797">
    <property type="entry name" value="NUDIX_hydrolase-like_dom_sf"/>
</dbReference>
<accession>A0A0A2MT96</accession>
<dbReference type="CDD" id="cd18873">
    <property type="entry name" value="NUDIX_NadM_like"/>
    <property type="match status" value="1"/>
</dbReference>
<evidence type="ECO:0000256" key="2">
    <source>
        <dbReference type="RuleBase" id="RU003476"/>
    </source>
</evidence>
<dbReference type="eggNOG" id="COG1051">
    <property type="taxonomic scope" value="Bacteria"/>
</dbReference>
<keyword evidence="1 2" id="KW-0378">Hydrolase</keyword>
<evidence type="ECO:0000313" key="5">
    <source>
        <dbReference type="Proteomes" id="UP000030111"/>
    </source>
</evidence>
<proteinExistence type="inferred from homology"/>
<name>A0A0A2MT96_9FLAO</name>
<dbReference type="InterPro" id="IPR020476">
    <property type="entry name" value="Nudix_hydrolase"/>
</dbReference>
<feature type="domain" description="Nudix hydrolase" evidence="3">
    <location>
        <begin position="5"/>
        <end position="136"/>
    </location>
</feature>
<dbReference type="OrthoDB" id="9786141at2"/>
<dbReference type="EMBL" id="JRLY01000001">
    <property type="protein sequence ID" value="KGO94821.1"/>
    <property type="molecule type" value="Genomic_DNA"/>
</dbReference>
<dbReference type="PROSITE" id="PS00893">
    <property type="entry name" value="NUDIX_BOX"/>
    <property type="match status" value="1"/>
</dbReference>
<dbReference type="PANTHER" id="PTHR43736:SF5">
    <property type="entry name" value="NUDIX HYDROLASE DOMAIN-CONTAINING PROTEIN"/>
    <property type="match status" value="1"/>
</dbReference>
<protein>
    <submittedName>
        <fullName evidence="4">NUDIX hydrolase</fullName>
    </submittedName>
</protein>
<keyword evidence="5" id="KW-1185">Reference proteome</keyword>
<dbReference type="InterPro" id="IPR000086">
    <property type="entry name" value="NUDIX_hydrolase_dom"/>
</dbReference>
<dbReference type="PANTHER" id="PTHR43736">
    <property type="entry name" value="ADP-RIBOSE PYROPHOSPHATASE"/>
    <property type="match status" value="1"/>
</dbReference>
<dbReference type="InterPro" id="IPR020084">
    <property type="entry name" value="NUDIX_hydrolase_CS"/>
</dbReference>
<dbReference type="Gene3D" id="3.90.79.10">
    <property type="entry name" value="Nucleoside Triphosphate Pyrophosphohydrolase"/>
    <property type="match status" value="1"/>
</dbReference>
<reference evidence="4 5" key="1">
    <citation type="submission" date="2013-09" db="EMBL/GenBank/DDBJ databases">
        <authorList>
            <person name="Zeng Z."/>
            <person name="Chen C."/>
        </authorList>
    </citation>
    <scope>NUCLEOTIDE SEQUENCE [LARGE SCALE GENOMIC DNA]</scope>
    <source>
        <strain evidence="4 5">WB 4.1-42</strain>
    </source>
</reference>
<dbReference type="AlphaFoldDB" id="A0A0A2MT96"/>
<comment type="caution">
    <text evidence="4">The sequence shown here is derived from an EMBL/GenBank/DDBJ whole genome shotgun (WGS) entry which is preliminary data.</text>
</comment>
<sequence length="139" mass="15325">MRTSKIFVTVDAVVFRKVKEAYEILLIQRKNEPFKGQWALPGGFVDEGEDLPVAAARELLEETGLHVKDLQQLGAFGTPGRDPRQHTVSVAYIGFADENAVAVAADDAAEAQWFSVKVLPQLAFDHLDIVTLGLQKHNL</sequence>
<evidence type="ECO:0000256" key="1">
    <source>
        <dbReference type="ARBA" id="ARBA00022801"/>
    </source>
</evidence>
<dbReference type="STRING" id="1121898.GCA_000422725_00777"/>
<dbReference type="Proteomes" id="UP000030111">
    <property type="component" value="Unassembled WGS sequence"/>
</dbReference>
<gene>
    <name evidence="4" type="ORF">Q766_01520</name>
</gene>
<dbReference type="PROSITE" id="PS51462">
    <property type="entry name" value="NUDIX"/>
    <property type="match status" value="1"/>
</dbReference>
<evidence type="ECO:0000259" key="3">
    <source>
        <dbReference type="PROSITE" id="PS51462"/>
    </source>
</evidence>
<organism evidence="4 5">
    <name type="scientific">Flavobacterium subsaxonicum WB 4.1-42 = DSM 21790</name>
    <dbReference type="NCBI Taxonomy" id="1121898"/>
    <lineage>
        <taxon>Bacteria</taxon>
        <taxon>Pseudomonadati</taxon>
        <taxon>Bacteroidota</taxon>
        <taxon>Flavobacteriia</taxon>
        <taxon>Flavobacteriales</taxon>
        <taxon>Flavobacteriaceae</taxon>
        <taxon>Flavobacterium</taxon>
    </lineage>
</organism>
<dbReference type="GO" id="GO:0016787">
    <property type="term" value="F:hydrolase activity"/>
    <property type="evidence" value="ECO:0007669"/>
    <property type="project" value="UniProtKB-KW"/>
</dbReference>
<dbReference type="Pfam" id="PF00293">
    <property type="entry name" value="NUDIX"/>
    <property type="match status" value="1"/>
</dbReference>
<evidence type="ECO:0000313" key="4">
    <source>
        <dbReference type="EMBL" id="KGO94821.1"/>
    </source>
</evidence>
<dbReference type="PRINTS" id="PR00502">
    <property type="entry name" value="NUDIXFAMILY"/>
</dbReference>
<dbReference type="RefSeq" id="WP_026992201.1">
    <property type="nucleotide sequence ID" value="NZ_JRLY01000001.1"/>
</dbReference>